<gene>
    <name evidence="10" type="ORF">XSP_004408</name>
    <name evidence="9" type="ORF">XSP_004442</name>
</gene>
<evidence type="ECO:0000256" key="3">
    <source>
        <dbReference type="ARBA" id="ARBA00022670"/>
    </source>
</evidence>
<dbReference type="AlphaFoldDB" id="A0A7U7DJA0"/>
<dbReference type="GO" id="GO:0046872">
    <property type="term" value="F:metal ion binding"/>
    <property type="evidence" value="ECO:0007669"/>
    <property type="project" value="UniProtKB-KW"/>
</dbReference>
<dbReference type="PANTHER" id="PTHR37016">
    <property type="match status" value="1"/>
</dbReference>
<dbReference type="RefSeq" id="WP_144422002.1">
    <property type="nucleotide sequence ID" value="NZ_CP012251.1"/>
</dbReference>
<organism evidence="9">
    <name type="scientific">Xanthomonas campestris pv. juglandis</name>
    <name type="common">Xanthomonas arboricola pv. juglandis</name>
    <dbReference type="NCBI Taxonomy" id="195709"/>
    <lineage>
        <taxon>Bacteria</taxon>
        <taxon>Pseudomonadati</taxon>
        <taxon>Pseudomonadota</taxon>
        <taxon>Gammaproteobacteria</taxon>
        <taxon>Lysobacterales</taxon>
        <taxon>Lysobacteraceae</taxon>
        <taxon>Xanthomonas</taxon>
    </lineage>
</organism>
<dbReference type="GO" id="GO:0004222">
    <property type="term" value="F:metalloendopeptidase activity"/>
    <property type="evidence" value="ECO:0007669"/>
    <property type="project" value="InterPro"/>
</dbReference>
<evidence type="ECO:0000256" key="4">
    <source>
        <dbReference type="ARBA" id="ARBA00022723"/>
    </source>
</evidence>
<evidence type="ECO:0000313" key="9">
    <source>
        <dbReference type="EMBL" id="CAD0346292.1"/>
    </source>
</evidence>
<dbReference type="InterPro" id="IPR029463">
    <property type="entry name" value="Lys_MEP"/>
</dbReference>
<dbReference type="Gene3D" id="2.60.40.2970">
    <property type="match status" value="1"/>
</dbReference>
<keyword evidence="4" id="KW-0479">Metal-binding</keyword>
<dbReference type="SUPFAM" id="SSF55486">
    <property type="entry name" value="Metalloproteases ('zincins'), catalytic domain"/>
    <property type="match status" value="1"/>
</dbReference>
<dbReference type="EMBL" id="LR824643">
    <property type="protein sequence ID" value="CAD0346292.1"/>
    <property type="molecule type" value="Genomic_DNA"/>
</dbReference>
<dbReference type="InterPro" id="IPR050414">
    <property type="entry name" value="Fungal_M35_metalloproteases"/>
</dbReference>
<evidence type="ECO:0000256" key="1">
    <source>
        <dbReference type="ARBA" id="ARBA00001947"/>
    </source>
</evidence>
<dbReference type="Pfam" id="PF14521">
    <property type="entry name" value="Aspzincin_M35"/>
    <property type="match status" value="1"/>
</dbReference>
<evidence type="ECO:0000256" key="5">
    <source>
        <dbReference type="ARBA" id="ARBA00022801"/>
    </source>
</evidence>
<dbReference type="Gene3D" id="3.40.390.10">
    <property type="entry name" value="Collagenase (Catalytic Domain)"/>
    <property type="match status" value="1"/>
</dbReference>
<protein>
    <recommendedName>
        <fullName evidence="8">Lysine-specific metallo-endopeptidase domain-containing protein</fullName>
    </recommendedName>
</protein>
<dbReference type="InterPro" id="IPR024079">
    <property type="entry name" value="MetalloPept_cat_dom_sf"/>
</dbReference>
<keyword evidence="3" id="KW-0645">Protease</keyword>
<dbReference type="Proteomes" id="UP000514411">
    <property type="component" value="Chromosome"/>
</dbReference>
<keyword evidence="6" id="KW-0862">Zinc</keyword>
<dbReference type="PANTHER" id="PTHR37016:SF3">
    <property type="entry name" value="NEUTRAL PROTEASE 2-RELATED"/>
    <property type="match status" value="1"/>
</dbReference>
<evidence type="ECO:0000259" key="8">
    <source>
        <dbReference type="SMART" id="SM01351"/>
    </source>
</evidence>
<dbReference type="EMBL" id="LR861807">
    <property type="protein sequence ID" value="CAD1798153.1"/>
    <property type="molecule type" value="Genomic_DNA"/>
</dbReference>
<evidence type="ECO:0000256" key="6">
    <source>
        <dbReference type="ARBA" id="ARBA00022833"/>
    </source>
</evidence>
<proteinExistence type="inferred from homology"/>
<dbReference type="OrthoDB" id="6004594at2"/>
<evidence type="ECO:0000256" key="7">
    <source>
        <dbReference type="ARBA" id="ARBA00023049"/>
    </source>
</evidence>
<keyword evidence="7" id="KW-0482">Metalloprotease</keyword>
<evidence type="ECO:0000313" key="11">
    <source>
        <dbReference type="Proteomes" id="UP000514411"/>
    </source>
</evidence>
<dbReference type="GO" id="GO:0006508">
    <property type="term" value="P:proteolysis"/>
    <property type="evidence" value="ECO:0007669"/>
    <property type="project" value="UniProtKB-KW"/>
</dbReference>
<comment type="cofactor">
    <cofactor evidence="1">
        <name>Zn(2+)</name>
        <dbReference type="ChEBI" id="CHEBI:29105"/>
    </cofactor>
</comment>
<dbReference type="SMART" id="SM01351">
    <property type="entry name" value="Aspzincin_M35"/>
    <property type="match status" value="1"/>
</dbReference>
<keyword evidence="5" id="KW-0378">Hydrolase</keyword>
<feature type="domain" description="Lysine-specific metallo-endopeptidase" evidence="8">
    <location>
        <begin position="268"/>
        <end position="425"/>
    </location>
</feature>
<comment type="similarity">
    <text evidence="2">Belongs to the peptidase M35 family.</text>
</comment>
<sequence length="430" mass="48063">MLKHRSNIKNNRQSFFTNKESAMRAWRVIAVAGLIIFSHSALAAGRLNVKIEQAVKSVSSDKPVSNEQGETGIRVVAVNLGDQDIEVLDQSFPKTNRSGLLMNNVFRVLADDGSEAPYFGIYVNMEGAQEDVYVKVGPKQKKAVDVNIQLNYRLKPGQHYTVSLRSPSLYLNRPKLAFKNASRDSLRASWLEASSNDVRIFAGKQLDAGLTSPEKRLRKTIESEFASCSAAQVQHVEQHVIPQSTAIAYETLTEYGQQTKVQTFDVPPYVDMSFEPTARFTTWFGVHGDPDDYLPDDQFNDNMVFATWYRLTSDSANPKPPVSITCQCDPVENNISPNALAWVSPGMLYQVNLCPRFFESPMFPTVYDESSQVGTFLHEITHFSDEIVDGTIDAPSGYTYAGTKALAGNRALAVRNAQSYKFYYLNLNFN</sequence>
<evidence type="ECO:0000313" key="10">
    <source>
        <dbReference type="EMBL" id="CAD1798153.1"/>
    </source>
</evidence>
<name>A0A7U7DJA0_XANCJ</name>
<reference evidence="9 11" key="1">
    <citation type="submission" date="2020-07" db="EMBL/GenBank/DDBJ databases">
        <authorList>
            <person name="Teixeira M."/>
        </authorList>
    </citation>
    <scope>NUCLEOTIDE SEQUENCE</scope>
    <source>
        <strain evidence="10">3</strain>
        <strain evidence="9">Xanthomonas arboricola pv. juglandis CPBF 427</strain>
    </source>
</reference>
<evidence type="ECO:0000256" key="2">
    <source>
        <dbReference type="ARBA" id="ARBA00010279"/>
    </source>
</evidence>
<accession>A0A7U7DJA0</accession>